<keyword evidence="3 5" id="KW-0689">Ribosomal protein</keyword>
<dbReference type="SUPFAM" id="SSF55129">
    <property type="entry name" value="Ribosomal protein L30p/L7e"/>
    <property type="match status" value="1"/>
</dbReference>
<evidence type="ECO:0000256" key="1">
    <source>
        <dbReference type="ARBA" id="ARBA00007594"/>
    </source>
</evidence>
<comment type="similarity">
    <text evidence="1 5">Belongs to the universal ribosomal protein uL30 family.</text>
</comment>
<dbReference type="Pfam" id="PF00327">
    <property type="entry name" value="Ribosomal_L30"/>
    <property type="match status" value="1"/>
</dbReference>
<protein>
    <recommendedName>
        <fullName evidence="5">Large ribosomal subunit protein uL30</fullName>
    </recommendedName>
</protein>
<dbReference type="InterPro" id="IPR005996">
    <property type="entry name" value="Ribosomal_uL30_bac-type"/>
</dbReference>
<evidence type="ECO:0000256" key="5">
    <source>
        <dbReference type="HAMAP-Rule" id="MF_01371"/>
    </source>
</evidence>
<dbReference type="InterPro" id="IPR036919">
    <property type="entry name" value="Ribo_uL30_ferredoxin-like_sf"/>
</dbReference>
<dbReference type="InterPro" id="IPR016082">
    <property type="entry name" value="Ribosomal_uL30_ferredoxin-like"/>
</dbReference>
<comment type="caution">
    <text evidence="7">The sequence shown here is derived from an EMBL/GenBank/DDBJ whole genome shotgun (WGS) entry which is preliminary data.</text>
</comment>
<dbReference type="Proteomes" id="UP001524944">
    <property type="component" value="Unassembled WGS sequence"/>
</dbReference>
<evidence type="ECO:0000256" key="2">
    <source>
        <dbReference type="ARBA" id="ARBA00011838"/>
    </source>
</evidence>
<evidence type="ECO:0000313" key="8">
    <source>
        <dbReference type="Proteomes" id="UP001524944"/>
    </source>
</evidence>
<organism evidence="7 8">
    <name type="scientific">Dehalobacterium formicoaceticum</name>
    <dbReference type="NCBI Taxonomy" id="51515"/>
    <lineage>
        <taxon>Bacteria</taxon>
        <taxon>Bacillati</taxon>
        <taxon>Bacillota</taxon>
        <taxon>Clostridia</taxon>
        <taxon>Eubacteriales</taxon>
        <taxon>Peptococcaceae</taxon>
        <taxon>Dehalobacterium</taxon>
    </lineage>
</organism>
<evidence type="ECO:0000259" key="6">
    <source>
        <dbReference type="Pfam" id="PF00327"/>
    </source>
</evidence>
<evidence type="ECO:0000313" key="7">
    <source>
        <dbReference type="EMBL" id="MCR6543972.1"/>
    </source>
</evidence>
<dbReference type="EMBL" id="JANPWE010000001">
    <property type="protein sequence ID" value="MCR6543972.1"/>
    <property type="molecule type" value="Genomic_DNA"/>
</dbReference>
<dbReference type="PANTHER" id="PTHR15892:SF2">
    <property type="entry name" value="LARGE RIBOSOMAL SUBUNIT PROTEIN UL30M"/>
    <property type="match status" value="1"/>
</dbReference>
<dbReference type="Gene3D" id="3.30.1390.20">
    <property type="entry name" value="Ribosomal protein L30, ferredoxin-like fold domain"/>
    <property type="match status" value="1"/>
</dbReference>
<name>A0ABT1XZC7_9FIRM</name>
<keyword evidence="4 5" id="KW-0687">Ribonucleoprotein</keyword>
<dbReference type="GO" id="GO:0005840">
    <property type="term" value="C:ribosome"/>
    <property type="evidence" value="ECO:0007669"/>
    <property type="project" value="UniProtKB-KW"/>
</dbReference>
<proteinExistence type="inferred from homology"/>
<evidence type="ECO:0000256" key="4">
    <source>
        <dbReference type="ARBA" id="ARBA00023274"/>
    </source>
</evidence>
<comment type="subunit">
    <text evidence="2 5">Part of the 50S ribosomal subunit.</text>
</comment>
<evidence type="ECO:0000256" key="3">
    <source>
        <dbReference type="ARBA" id="ARBA00022980"/>
    </source>
</evidence>
<dbReference type="PANTHER" id="PTHR15892">
    <property type="entry name" value="MITOCHONDRIAL RIBOSOMAL PROTEIN L30"/>
    <property type="match status" value="1"/>
</dbReference>
<dbReference type="RefSeq" id="WP_257911451.1">
    <property type="nucleotide sequence ID" value="NZ_JANPWE010000001.1"/>
</dbReference>
<gene>
    <name evidence="5 7" type="primary">rpmD</name>
    <name evidence="7" type="ORF">NVS47_00300</name>
</gene>
<reference evidence="7 8" key="1">
    <citation type="submission" date="2022-08" db="EMBL/GenBank/DDBJ databases">
        <title>Proteogenomics of the novel Dehalobacterium formicoaceticum strain EZ94 highlights a key role of methyltransferases during anaerobic dichloromethane degradation.</title>
        <authorList>
            <person name="Wasmund K."/>
        </authorList>
    </citation>
    <scope>NUCLEOTIDE SEQUENCE [LARGE SCALE GENOMIC DNA]</scope>
    <source>
        <strain evidence="7 8">EZ94</strain>
    </source>
</reference>
<dbReference type="CDD" id="cd01658">
    <property type="entry name" value="Ribosomal_L30"/>
    <property type="match status" value="1"/>
</dbReference>
<sequence length="62" mass="6972">MAKQLKITLVKSVIGYEKSQRETVKSLGLRKLNSSVIHNDTSDIRGKAHRVAHLVKMEEIEG</sequence>
<dbReference type="NCBIfam" id="TIGR01308">
    <property type="entry name" value="rpmD_bact"/>
    <property type="match status" value="1"/>
</dbReference>
<dbReference type="HAMAP" id="MF_01371_B">
    <property type="entry name" value="Ribosomal_uL30_B"/>
    <property type="match status" value="1"/>
</dbReference>
<dbReference type="PIRSF" id="PIRSF002211">
    <property type="entry name" value="Ribosomal_L30_bac-type"/>
    <property type="match status" value="1"/>
</dbReference>
<accession>A0ABT1XZC7</accession>
<feature type="domain" description="Large ribosomal subunit protein uL30-like ferredoxin-like fold" evidence="6">
    <location>
        <begin position="5"/>
        <end position="55"/>
    </location>
</feature>
<keyword evidence="8" id="KW-1185">Reference proteome</keyword>